<accession>A0A481Z2X3</accession>
<keyword evidence="2" id="KW-0176">Collagen</keyword>
<feature type="region of interest" description="Disordered" evidence="1">
    <location>
        <begin position="43"/>
        <end position="264"/>
    </location>
</feature>
<gene>
    <name evidence="2" type="ORF">LCPAC102_00670</name>
</gene>
<dbReference type="PANTHER" id="PTHR37456">
    <property type="entry name" value="SI:CH211-266K2.1"/>
    <property type="match status" value="1"/>
</dbReference>
<dbReference type="PANTHER" id="PTHR37456:SF6">
    <property type="entry name" value="COLLAGEN ALPHA-1(XXIII) CHAIN-LIKE ISOFORM X2"/>
    <property type="match status" value="1"/>
</dbReference>
<feature type="compositionally biased region" description="Basic and acidic residues" evidence="1">
    <location>
        <begin position="51"/>
        <end position="61"/>
    </location>
</feature>
<feature type="compositionally biased region" description="Low complexity" evidence="1">
    <location>
        <begin position="243"/>
        <end position="262"/>
    </location>
</feature>
<protein>
    <submittedName>
        <fullName evidence="2">Collagen triple helix repeat protein</fullName>
    </submittedName>
</protein>
<dbReference type="EMBL" id="MK500467">
    <property type="protein sequence ID" value="QBK90157.1"/>
    <property type="molecule type" value="Genomic_DNA"/>
</dbReference>
<sequence>MSNKYKIKNKSTDNISNHTDAIYSNLIHVNSLSTIVSNNYKNNKLNSNDSSSHHRSSDNSSHHKSKSSDNSSHHKSKSSDSSSHHKSKSSDSSSHHKSKSSDSSSHHKSKSSDSSSHHKSKSSDSSSHHKHHHKKCGCTGPTGDRGHRGCKGSTGDTGERGHRGCKGPTGERGHRGCKGNTGDTGERGHRGCKGPTGERGHRGCTGPTGERGHRGCTGSTGDTGNTGPTGPIGLKGDRGSQGVTGPTGRTGNTGSTGSTGERGLMGFPGPTGSCECCILCDLKLTDNTLKGSIIRRSAVNVPIINNDPIMSGRTFNYTPYFELADQGSGQISNSKCITIDTEGNTYITGVFETSITFGIIILTAPNTSLYVAKFNRLGIWEWAINATSDGDISSNSITYDSHTNNLYITGFFTKTLRFGNNILSVLNTGESVFVLKIDINGNWIWANVSLEINQRESYNASSEAIIIKCDIINNNPIIYITGGFSGNMRFGTTILSSTNIENDVFVAKLEDLGNTSAWIWAISAKGNGNNIGFALISDEHSNIYIHGTFIDTITFDPSILLSDTDRNIFVAKLKDNEISADWNWAIKALLNSDLDTGYGITLGCDGSIYITGTFIDSATFIDIQSDNIDITSSGSNIFVAKIKDDGSDGLWSWVIKAGRNLSNIGSTSIIHTSGKEEAIYVTGKISAIADFGPIQINPNNSDNSFVAKLSITGEWQWAIISTFNNNSSAEGISIAVDCLSQIYITGQFIGSIDFGNHTLNSRILNPYIAKIPDDRNLIGIGIAKESGNIGDIIKVCFCQGTIKNIYTDLIPGANYYIGKDGFPSNDCICPKCPRYIGIACNPTDLIFNPFC</sequence>
<dbReference type="InterPro" id="IPR008160">
    <property type="entry name" value="Collagen"/>
</dbReference>
<evidence type="ECO:0000256" key="1">
    <source>
        <dbReference type="SAM" id="MobiDB-lite"/>
    </source>
</evidence>
<name>A0A481Z2X3_9VIRU</name>
<organism evidence="2">
    <name type="scientific">Pithovirus LCPAC102</name>
    <dbReference type="NCBI Taxonomy" id="2506587"/>
    <lineage>
        <taxon>Viruses</taxon>
        <taxon>Pithoviruses</taxon>
    </lineage>
</organism>
<evidence type="ECO:0000313" key="2">
    <source>
        <dbReference type="EMBL" id="QBK90157.1"/>
    </source>
</evidence>
<dbReference type="Pfam" id="PF01391">
    <property type="entry name" value="Collagen"/>
    <property type="match status" value="2"/>
</dbReference>
<proteinExistence type="predicted"/>
<dbReference type="InterPro" id="IPR050938">
    <property type="entry name" value="Collagen_Structural_Proteins"/>
</dbReference>
<feature type="compositionally biased region" description="Low complexity" evidence="1">
    <location>
        <begin position="216"/>
        <end position="232"/>
    </location>
</feature>
<reference evidence="2" key="1">
    <citation type="journal article" date="2019" name="MBio">
        <title>Virus Genomes from Deep Sea Sediments Expand the Ocean Megavirome and Support Independent Origins of Viral Gigantism.</title>
        <authorList>
            <person name="Backstrom D."/>
            <person name="Yutin N."/>
            <person name="Jorgensen S.L."/>
            <person name="Dharamshi J."/>
            <person name="Homa F."/>
            <person name="Zaremba-Niedwiedzka K."/>
            <person name="Spang A."/>
            <person name="Wolf Y.I."/>
            <person name="Koonin E.V."/>
            <person name="Ettema T.J."/>
        </authorList>
    </citation>
    <scope>NUCLEOTIDE SEQUENCE</scope>
</reference>